<dbReference type="InterPro" id="IPR013325">
    <property type="entry name" value="RNA_pol_sigma_r2"/>
</dbReference>
<comment type="caution">
    <text evidence="7">The sequence shown here is derived from an EMBL/GenBank/DDBJ whole genome shotgun (WGS) entry which is preliminary data.</text>
</comment>
<dbReference type="GO" id="GO:0016987">
    <property type="term" value="F:sigma factor activity"/>
    <property type="evidence" value="ECO:0007669"/>
    <property type="project" value="UniProtKB-KW"/>
</dbReference>
<proteinExistence type="inferred from homology"/>
<keyword evidence="3" id="KW-0731">Sigma factor</keyword>
<evidence type="ECO:0000256" key="3">
    <source>
        <dbReference type="ARBA" id="ARBA00023082"/>
    </source>
</evidence>
<keyword evidence="4" id="KW-0804">Transcription</keyword>
<comment type="similarity">
    <text evidence="1">Belongs to the sigma-70 factor family. ECF subfamily.</text>
</comment>
<dbReference type="OrthoDB" id="9780326at2"/>
<keyword evidence="2" id="KW-0805">Transcription regulation</keyword>
<evidence type="ECO:0000256" key="4">
    <source>
        <dbReference type="ARBA" id="ARBA00023163"/>
    </source>
</evidence>
<dbReference type="Pfam" id="PF04542">
    <property type="entry name" value="Sigma70_r2"/>
    <property type="match status" value="1"/>
</dbReference>
<accession>A0A1S9PCX6</accession>
<dbReference type="RefSeq" id="WP_078349545.1">
    <property type="nucleotide sequence ID" value="NZ_MBTF01000023.1"/>
</dbReference>
<name>A0A1S9PCX6_9SPHI</name>
<dbReference type="EMBL" id="MBTF01000023">
    <property type="protein sequence ID" value="OOQ58832.1"/>
    <property type="molecule type" value="Genomic_DNA"/>
</dbReference>
<dbReference type="SUPFAM" id="SSF88946">
    <property type="entry name" value="Sigma2 domain of RNA polymerase sigma factors"/>
    <property type="match status" value="1"/>
</dbReference>
<gene>
    <name evidence="7" type="ORF">BC343_09305</name>
</gene>
<dbReference type="Gene3D" id="1.10.10.10">
    <property type="entry name" value="Winged helix-like DNA-binding domain superfamily/Winged helix DNA-binding domain"/>
    <property type="match status" value="1"/>
</dbReference>
<dbReference type="SUPFAM" id="SSF88659">
    <property type="entry name" value="Sigma3 and sigma4 domains of RNA polymerase sigma factors"/>
    <property type="match status" value="1"/>
</dbReference>
<dbReference type="InterPro" id="IPR013324">
    <property type="entry name" value="RNA_pol_sigma_r3/r4-like"/>
</dbReference>
<dbReference type="PANTHER" id="PTHR43133:SF45">
    <property type="entry name" value="RNA POLYMERASE ECF-TYPE SIGMA FACTOR"/>
    <property type="match status" value="1"/>
</dbReference>
<dbReference type="InterPro" id="IPR013249">
    <property type="entry name" value="RNA_pol_sigma70_r4_t2"/>
</dbReference>
<dbReference type="InterPro" id="IPR007627">
    <property type="entry name" value="RNA_pol_sigma70_r2"/>
</dbReference>
<protein>
    <recommendedName>
        <fullName evidence="9">RNA polymerase subunit sigma-24</fullName>
    </recommendedName>
</protein>
<keyword evidence="8" id="KW-1185">Reference proteome</keyword>
<evidence type="ECO:0000259" key="5">
    <source>
        <dbReference type="Pfam" id="PF04542"/>
    </source>
</evidence>
<evidence type="ECO:0000313" key="7">
    <source>
        <dbReference type="EMBL" id="OOQ58832.1"/>
    </source>
</evidence>
<dbReference type="GO" id="GO:0006352">
    <property type="term" value="P:DNA-templated transcription initiation"/>
    <property type="evidence" value="ECO:0007669"/>
    <property type="project" value="InterPro"/>
</dbReference>
<dbReference type="Pfam" id="PF08281">
    <property type="entry name" value="Sigma70_r4_2"/>
    <property type="match status" value="1"/>
</dbReference>
<dbReference type="STRING" id="1792845.BC343_09305"/>
<dbReference type="GO" id="GO:0003677">
    <property type="term" value="F:DNA binding"/>
    <property type="evidence" value="ECO:0007669"/>
    <property type="project" value="InterPro"/>
</dbReference>
<evidence type="ECO:0000313" key="8">
    <source>
        <dbReference type="Proteomes" id="UP000189739"/>
    </source>
</evidence>
<dbReference type="AlphaFoldDB" id="A0A1S9PCX6"/>
<evidence type="ECO:0000256" key="1">
    <source>
        <dbReference type="ARBA" id="ARBA00010641"/>
    </source>
</evidence>
<dbReference type="NCBIfam" id="TIGR02937">
    <property type="entry name" value="sigma70-ECF"/>
    <property type="match status" value="1"/>
</dbReference>
<dbReference type="PANTHER" id="PTHR43133">
    <property type="entry name" value="RNA POLYMERASE ECF-TYPE SIGMA FACTO"/>
    <property type="match status" value="1"/>
</dbReference>
<dbReference type="Gene3D" id="1.10.1740.10">
    <property type="match status" value="1"/>
</dbReference>
<dbReference type="Proteomes" id="UP000189739">
    <property type="component" value="Unassembled WGS sequence"/>
</dbReference>
<dbReference type="InterPro" id="IPR039425">
    <property type="entry name" value="RNA_pol_sigma-70-like"/>
</dbReference>
<dbReference type="InterPro" id="IPR014284">
    <property type="entry name" value="RNA_pol_sigma-70_dom"/>
</dbReference>
<reference evidence="7 8" key="1">
    <citation type="submission" date="2016-07" db="EMBL/GenBank/DDBJ databases">
        <title>Genomic analysis of zinc-resistant bacterium Mucilaginibacter pedocola TBZ30.</title>
        <authorList>
            <person name="Huang J."/>
            <person name="Tang J."/>
        </authorList>
    </citation>
    <scope>NUCLEOTIDE SEQUENCE [LARGE SCALE GENOMIC DNA]</scope>
    <source>
        <strain evidence="7 8">TBZ30</strain>
    </source>
</reference>
<dbReference type="InterPro" id="IPR036388">
    <property type="entry name" value="WH-like_DNA-bd_sf"/>
</dbReference>
<feature type="domain" description="RNA polymerase sigma-70 region 2" evidence="5">
    <location>
        <begin position="11"/>
        <end position="69"/>
    </location>
</feature>
<organism evidence="7 8">
    <name type="scientific">Mucilaginibacter pedocola</name>
    <dbReference type="NCBI Taxonomy" id="1792845"/>
    <lineage>
        <taxon>Bacteria</taxon>
        <taxon>Pseudomonadati</taxon>
        <taxon>Bacteroidota</taxon>
        <taxon>Sphingobacteriia</taxon>
        <taxon>Sphingobacteriales</taxon>
        <taxon>Sphingobacteriaceae</taxon>
        <taxon>Mucilaginibacter</taxon>
    </lineage>
</organism>
<feature type="domain" description="RNA polymerase sigma factor 70 region 4 type 2" evidence="6">
    <location>
        <begin position="102"/>
        <end position="152"/>
    </location>
</feature>
<evidence type="ECO:0000259" key="6">
    <source>
        <dbReference type="Pfam" id="PF08281"/>
    </source>
</evidence>
<evidence type="ECO:0000256" key="2">
    <source>
        <dbReference type="ARBA" id="ARBA00023015"/>
    </source>
</evidence>
<evidence type="ECO:0008006" key="9">
    <source>
        <dbReference type="Google" id="ProtNLM"/>
    </source>
</evidence>
<sequence>MEEQEFLTQVKSCHGLILKLINLYAYSVTDRNDLYQEILLNAWNGQKGFRQEAKFSTWLYQVAINTIFTINRRTRPVSYTDSIEQFVIPVAPQTEQREEVHQLYAAIRQLADVDRVIITMHLEGYANPEIASVLGITANYIGVKLHRIKDQLQNILKAS</sequence>